<accession>A0A383AA56</accession>
<feature type="non-terminal residue" evidence="1">
    <location>
        <position position="66"/>
    </location>
</feature>
<gene>
    <name evidence="1" type="ORF">METZ01_LOCUS457620</name>
</gene>
<feature type="non-terminal residue" evidence="1">
    <location>
        <position position="1"/>
    </location>
</feature>
<protein>
    <submittedName>
        <fullName evidence="1">Uncharacterized protein</fullName>
    </submittedName>
</protein>
<sequence length="66" mass="7192">VFALATLVVISLAVSFMSNRVNDLLKNQGQMIAGKQSYWLGYSGMEINSTNRFAGITAGTKTYTLE</sequence>
<evidence type="ECO:0000313" key="1">
    <source>
        <dbReference type="EMBL" id="SVE04766.1"/>
    </source>
</evidence>
<dbReference type="EMBL" id="UINC01190552">
    <property type="protein sequence ID" value="SVE04766.1"/>
    <property type="molecule type" value="Genomic_DNA"/>
</dbReference>
<organism evidence="1">
    <name type="scientific">marine metagenome</name>
    <dbReference type="NCBI Taxonomy" id="408172"/>
    <lineage>
        <taxon>unclassified sequences</taxon>
        <taxon>metagenomes</taxon>
        <taxon>ecological metagenomes</taxon>
    </lineage>
</organism>
<reference evidence="1" key="1">
    <citation type="submission" date="2018-05" db="EMBL/GenBank/DDBJ databases">
        <authorList>
            <person name="Lanie J.A."/>
            <person name="Ng W.-L."/>
            <person name="Kazmierczak K.M."/>
            <person name="Andrzejewski T.M."/>
            <person name="Davidsen T.M."/>
            <person name="Wayne K.J."/>
            <person name="Tettelin H."/>
            <person name="Glass J.I."/>
            <person name="Rusch D."/>
            <person name="Podicherti R."/>
            <person name="Tsui H.-C.T."/>
            <person name="Winkler M.E."/>
        </authorList>
    </citation>
    <scope>NUCLEOTIDE SEQUENCE</scope>
</reference>
<proteinExistence type="predicted"/>
<name>A0A383AA56_9ZZZZ</name>
<dbReference type="AlphaFoldDB" id="A0A383AA56"/>